<evidence type="ECO:0000256" key="9">
    <source>
        <dbReference type="RuleBase" id="RU361160"/>
    </source>
</evidence>
<dbReference type="OrthoDB" id="9803304at2"/>
<reference evidence="12" key="2">
    <citation type="submission" date="2011-03" db="EMBL/GenBank/DDBJ databases">
        <title>The complete genome of Desulfobacca acetoxidans DSM 11109.</title>
        <authorList>
            <consortium name="US DOE Joint Genome Institute (JGI-PGF)"/>
            <person name="Lucas S."/>
            <person name="Copeland A."/>
            <person name="Lapidus A."/>
            <person name="Bruce D."/>
            <person name="Goodwin L."/>
            <person name="Pitluck S."/>
            <person name="Peters L."/>
            <person name="Kyrpides N."/>
            <person name="Mavromatis K."/>
            <person name="Ivanova N."/>
            <person name="Ovchinnikova G."/>
            <person name="Teshima H."/>
            <person name="Detter J.C."/>
            <person name="Han C."/>
            <person name="Land M."/>
            <person name="Hauser L."/>
            <person name="Markowitz V."/>
            <person name="Cheng J.-F."/>
            <person name="Hugenholtz P."/>
            <person name="Woyke T."/>
            <person name="Wu D."/>
            <person name="Spring S."/>
            <person name="Schueler E."/>
            <person name="Brambilla E."/>
            <person name="Klenk H.-P."/>
            <person name="Eisen J.A."/>
        </authorList>
    </citation>
    <scope>NUCLEOTIDE SEQUENCE [LARGE SCALE GENOMIC DNA]</scope>
    <source>
        <strain evidence="12">ATCC 700848 / DSM 11109 / ASRB2</strain>
    </source>
</reference>
<evidence type="ECO:0000256" key="7">
    <source>
        <dbReference type="PIRSR" id="PIRSR000149-4"/>
    </source>
</evidence>
<dbReference type="PROSITE" id="PS00071">
    <property type="entry name" value="GAPDH"/>
    <property type="match status" value="1"/>
</dbReference>
<dbReference type="AlphaFoldDB" id="F2ND82"/>
<feature type="binding site" evidence="6">
    <location>
        <begin position="12"/>
        <end position="13"/>
    </location>
    <ligand>
        <name>NAD(+)</name>
        <dbReference type="ChEBI" id="CHEBI:57540"/>
    </ligand>
</feature>
<dbReference type="Pfam" id="PF02800">
    <property type="entry name" value="Gp_dh_C"/>
    <property type="match status" value="1"/>
</dbReference>
<dbReference type="GO" id="GO:0016620">
    <property type="term" value="F:oxidoreductase activity, acting on the aldehyde or oxo group of donors, NAD or NADP as acceptor"/>
    <property type="evidence" value="ECO:0007669"/>
    <property type="project" value="InterPro"/>
</dbReference>
<dbReference type="KEGG" id="dao:Desac_1973"/>
<dbReference type="InterPro" id="IPR006424">
    <property type="entry name" value="Glyceraldehyde-3-P_DH_1"/>
</dbReference>
<dbReference type="PANTHER" id="PTHR43148">
    <property type="entry name" value="GLYCERALDEHYDE-3-PHOSPHATE DEHYDROGENASE 2"/>
    <property type="match status" value="1"/>
</dbReference>
<dbReference type="GO" id="GO:0050661">
    <property type="term" value="F:NADP binding"/>
    <property type="evidence" value="ECO:0007669"/>
    <property type="project" value="InterPro"/>
</dbReference>
<evidence type="ECO:0000313" key="12">
    <source>
        <dbReference type="Proteomes" id="UP000000483"/>
    </source>
</evidence>
<dbReference type="RefSeq" id="WP_013706915.1">
    <property type="nucleotide sequence ID" value="NC_015388.1"/>
</dbReference>
<keyword evidence="6" id="KW-0520">NAD</keyword>
<feature type="site" description="Activates thiol group during catalysis" evidence="7">
    <location>
        <position position="180"/>
    </location>
</feature>
<feature type="active site" description="Nucleophile" evidence="4">
    <location>
        <position position="153"/>
    </location>
</feature>
<evidence type="ECO:0000256" key="8">
    <source>
        <dbReference type="RuleBase" id="RU000397"/>
    </source>
</evidence>
<feature type="binding site" evidence="5">
    <location>
        <begin position="152"/>
        <end position="154"/>
    </location>
    <ligand>
        <name>D-glyceraldehyde 3-phosphate</name>
        <dbReference type="ChEBI" id="CHEBI:59776"/>
    </ligand>
</feature>
<evidence type="ECO:0000256" key="1">
    <source>
        <dbReference type="ARBA" id="ARBA00007406"/>
    </source>
</evidence>
<dbReference type="InterPro" id="IPR036291">
    <property type="entry name" value="NAD(P)-bd_dom_sf"/>
</dbReference>
<evidence type="ECO:0000256" key="3">
    <source>
        <dbReference type="ARBA" id="ARBA00023002"/>
    </source>
</evidence>
<dbReference type="FunFam" id="3.30.360.10:FF:000002">
    <property type="entry name" value="Glyceraldehyde-3-phosphate dehydrogenase"/>
    <property type="match status" value="1"/>
</dbReference>
<gene>
    <name evidence="11" type="ordered locus">Desac_1973</name>
</gene>
<dbReference type="GO" id="GO:0006006">
    <property type="term" value="P:glucose metabolic process"/>
    <property type="evidence" value="ECO:0007669"/>
    <property type="project" value="InterPro"/>
</dbReference>
<keyword evidence="12" id="KW-1185">Reference proteome</keyword>
<dbReference type="SUPFAM" id="SSF55347">
    <property type="entry name" value="Glyceraldehyde-3-phosphate dehydrogenase-like, C-terminal domain"/>
    <property type="match status" value="1"/>
</dbReference>
<dbReference type="Gene3D" id="3.30.360.10">
    <property type="entry name" value="Dihydrodipicolinate Reductase, domain 2"/>
    <property type="match status" value="1"/>
</dbReference>
<reference evidence="11 12" key="1">
    <citation type="journal article" date="2011" name="Stand. Genomic Sci.">
        <title>Complete genome sequence of the acetate-degrading sulfate reducer Desulfobacca acetoxidans type strain (ASRB2).</title>
        <authorList>
            <person name="Goker M."/>
            <person name="Teshima H."/>
            <person name="Lapidus A."/>
            <person name="Nolan M."/>
            <person name="Lucas S."/>
            <person name="Hammon N."/>
            <person name="Deshpande S."/>
            <person name="Cheng J.F."/>
            <person name="Tapia R."/>
            <person name="Han C."/>
            <person name="Goodwin L."/>
            <person name="Pitluck S."/>
            <person name="Huntemann M."/>
            <person name="Liolios K."/>
            <person name="Ivanova N."/>
            <person name="Pagani I."/>
            <person name="Mavromatis K."/>
            <person name="Ovchinikova G."/>
            <person name="Pati A."/>
            <person name="Chen A."/>
            <person name="Palaniappan K."/>
            <person name="Land M."/>
            <person name="Hauser L."/>
            <person name="Brambilla E.M."/>
            <person name="Rohde M."/>
            <person name="Spring S."/>
            <person name="Detter J.C."/>
            <person name="Woyke T."/>
            <person name="Bristow J."/>
            <person name="Eisen J.A."/>
            <person name="Markowitz V."/>
            <person name="Hugenholtz P."/>
            <person name="Kyrpides N.C."/>
            <person name="Klenk H.P."/>
        </authorList>
    </citation>
    <scope>NUCLEOTIDE SEQUENCE [LARGE SCALE GENOMIC DNA]</scope>
    <source>
        <strain evidence="12">ATCC 700848 / DSM 11109 / ASRB2</strain>
    </source>
</reference>
<name>F2ND82_DESAR</name>
<dbReference type="GO" id="GO:0051287">
    <property type="term" value="F:NAD binding"/>
    <property type="evidence" value="ECO:0007669"/>
    <property type="project" value="InterPro"/>
</dbReference>
<dbReference type="EC" id="1.2.1.-" evidence="9"/>
<feature type="binding site" evidence="5">
    <location>
        <position position="234"/>
    </location>
    <ligand>
        <name>D-glyceraldehyde 3-phosphate</name>
        <dbReference type="ChEBI" id="CHEBI:59776"/>
    </ligand>
</feature>
<dbReference type="SMART" id="SM00846">
    <property type="entry name" value="Gp_dh_N"/>
    <property type="match status" value="1"/>
</dbReference>
<dbReference type="PIRSF" id="PIRSF000149">
    <property type="entry name" value="GAP_DH"/>
    <property type="match status" value="1"/>
</dbReference>
<dbReference type="CDD" id="cd05214">
    <property type="entry name" value="GAPDH_I_N"/>
    <property type="match status" value="1"/>
</dbReference>
<dbReference type="FunFam" id="3.40.50.720:FF:000001">
    <property type="entry name" value="Glyceraldehyde-3-phosphate dehydrogenase"/>
    <property type="match status" value="1"/>
</dbReference>
<comment type="similarity">
    <text evidence="1 8">Belongs to the glyceraldehyde-3-phosphate dehydrogenase family.</text>
</comment>
<dbReference type="eggNOG" id="COG0057">
    <property type="taxonomic scope" value="Bacteria"/>
</dbReference>
<sequence length="336" mass="36658">MPIRVAINGFGRIGRCLARVIFSERQDVELVAINSRGDTESAALLFKYDSIHGVFPSEVRARPDSLIIDDREVRITRLDDPRKLPWKDLAVDIVLESTGVFRDRSSNEGHLAAGAHKVIVGAPGKKLDATFVLGVNEKHYDPVKHVIVSNASCTTNCLAPLVKVLHQHFGVEYGLMTTVHSYTMDQRLLDGSHQDARRARAAALSMVPTSTGAAKAVAEVLPELKGKLDGLSVRVPTANVSIVDLNVMVARTTTKEGVNQAFQEAAAAELKGILQYVTLPLVSCDYNGCPYSASLDAELTAVMQGNLVKIMAWYDNEMGFSHRMIDLAAYMGQRLT</sequence>
<evidence type="ECO:0000256" key="6">
    <source>
        <dbReference type="PIRSR" id="PIRSR000149-3"/>
    </source>
</evidence>
<evidence type="ECO:0000256" key="2">
    <source>
        <dbReference type="ARBA" id="ARBA00011881"/>
    </source>
</evidence>
<accession>F2ND82</accession>
<dbReference type="InterPro" id="IPR020830">
    <property type="entry name" value="GlycerAld_3-P_DH_AS"/>
</dbReference>
<keyword evidence="6" id="KW-0547">Nucleotide-binding</keyword>
<protein>
    <recommendedName>
        <fullName evidence="9">Glyceraldehyde-3-phosphate dehydrogenase</fullName>
        <ecNumber evidence="9">1.2.1.-</ecNumber>
    </recommendedName>
</protein>
<feature type="binding site" evidence="6">
    <location>
        <position position="316"/>
    </location>
    <ligand>
        <name>NAD(+)</name>
        <dbReference type="ChEBI" id="CHEBI:57540"/>
    </ligand>
</feature>
<dbReference type="EMBL" id="CP002629">
    <property type="protein sequence ID" value="AEB09806.1"/>
    <property type="molecule type" value="Genomic_DNA"/>
</dbReference>
<dbReference type="PRINTS" id="PR00078">
    <property type="entry name" value="G3PDHDRGNASE"/>
</dbReference>
<feature type="binding site" evidence="5">
    <location>
        <begin position="211"/>
        <end position="212"/>
    </location>
    <ligand>
        <name>D-glyceraldehyde 3-phosphate</name>
        <dbReference type="ChEBI" id="CHEBI:59776"/>
    </ligand>
</feature>
<evidence type="ECO:0000256" key="5">
    <source>
        <dbReference type="PIRSR" id="PIRSR000149-2"/>
    </source>
</evidence>
<dbReference type="InterPro" id="IPR020829">
    <property type="entry name" value="GlycerAld_3-P_DH_cat"/>
</dbReference>
<evidence type="ECO:0000313" key="11">
    <source>
        <dbReference type="EMBL" id="AEB09806.1"/>
    </source>
</evidence>
<evidence type="ECO:0000256" key="4">
    <source>
        <dbReference type="PIRSR" id="PIRSR000149-1"/>
    </source>
</evidence>
<dbReference type="STRING" id="880072.Desac_1973"/>
<dbReference type="Proteomes" id="UP000000483">
    <property type="component" value="Chromosome"/>
</dbReference>
<dbReference type="Pfam" id="PF00044">
    <property type="entry name" value="Gp_dh_N"/>
    <property type="match status" value="1"/>
</dbReference>
<proteinExistence type="inferred from homology"/>
<keyword evidence="3 9" id="KW-0560">Oxidoreductase</keyword>
<dbReference type="HOGENOM" id="CLU_030140_0_2_7"/>
<dbReference type="SUPFAM" id="SSF51735">
    <property type="entry name" value="NAD(P)-binding Rossmann-fold domains"/>
    <property type="match status" value="1"/>
</dbReference>
<dbReference type="Gene3D" id="3.40.50.720">
    <property type="entry name" value="NAD(P)-binding Rossmann-like Domain"/>
    <property type="match status" value="1"/>
</dbReference>
<dbReference type="InterPro" id="IPR020828">
    <property type="entry name" value="GlycerAld_3-P_DH_NAD(P)-bd"/>
</dbReference>
<dbReference type="InterPro" id="IPR020831">
    <property type="entry name" value="GlycerAld/Erythrose_P_DH"/>
</dbReference>
<organism evidence="11 12">
    <name type="scientific">Desulfobacca acetoxidans (strain ATCC 700848 / DSM 11109 / ASRB2)</name>
    <dbReference type="NCBI Taxonomy" id="880072"/>
    <lineage>
        <taxon>Bacteria</taxon>
        <taxon>Pseudomonadati</taxon>
        <taxon>Thermodesulfobacteriota</taxon>
        <taxon>Desulfobaccia</taxon>
        <taxon>Desulfobaccales</taxon>
        <taxon>Desulfobaccaceae</taxon>
        <taxon>Desulfobacca</taxon>
    </lineage>
</organism>
<dbReference type="NCBIfam" id="TIGR01534">
    <property type="entry name" value="GAPDH-I"/>
    <property type="match status" value="1"/>
</dbReference>
<feature type="domain" description="Glyceraldehyde 3-phosphate dehydrogenase NAD(P) binding" evidence="10">
    <location>
        <begin position="3"/>
        <end position="153"/>
    </location>
</feature>
<evidence type="ECO:0000259" key="10">
    <source>
        <dbReference type="SMART" id="SM00846"/>
    </source>
</evidence>
<comment type="subunit">
    <text evidence="2">Homotetramer.</text>
</comment>
<dbReference type="CDD" id="cd18126">
    <property type="entry name" value="GAPDH_I_C"/>
    <property type="match status" value="1"/>
</dbReference>
<feature type="binding site" evidence="5">
    <location>
        <position position="183"/>
    </location>
    <ligand>
        <name>D-glyceraldehyde 3-phosphate</name>
        <dbReference type="ChEBI" id="CHEBI:59776"/>
    </ligand>
</feature>